<name>A0A286E6B5_9NEIS</name>
<dbReference type="Proteomes" id="UP000219669">
    <property type="component" value="Unassembled WGS sequence"/>
</dbReference>
<dbReference type="AlphaFoldDB" id="A0A286E6B5"/>
<gene>
    <name evidence="2" type="ORF">SAMN02746062_00593</name>
</gene>
<protein>
    <submittedName>
        <fullName evidence="2">Uncharacterized protein</fullName>
    </submittedName>
</protein>
<keyword evidence="3" id="KW-1185">Reference proteome</keyword>
<dbReference type="OrthoDB" id="9974734at2"/>
<sequence>MKPELKESLEENRLKKRNLLSAEMLAVAREYNAQKREIIKQEINDTEKRMGGWFSAFSGTELAALNAAKAAPNGWQRIEQDLFSAMRDEMTRISKPAHTLQEMARIGKPAHTLQEMARIGKPAHTLQEMTTLSAEEAQKRLDDVKRELEERRLAENVARMREHIQMAKQNYEIGNQIMAVRALFGDMPFDEIMVILQKFIKKYNKNQSNKSKTPTAVQPVEKSIRELARENGSKGREKQLQNNVKEKFRLGKFQELFQIWAARLQSQEYGAQAKFIAIVQAHYDEYIDDLIKKDVKMSEKDKVLSHDAVRRWLKRIPS</sequence>
<reference evidence="2 3" key="1">
    <citation type="submission" date="2017-09" db="EMBL/GenBank/DDBJ databases">
        <authorList>
            <person name="Ehlers B."/>
            <person name="Leendertz F.H."/>
        </authorList>
    </citation>
    <scope>NUCLEOTIDE SEQUENCE [LARGE SCALE GENOMIC DNA]</scope>
    <source>
        <strain evidence="2 3">DSM 16848</strain>
    </source>
</reference>
<evidence type="ECO:0000313" key="2">
    <source>
        <dbReference type="EMBL" id="SOD66404.1"/>
    </source>
</evidence>
<proteinExistence type="predicted"/>
<evidence type="ECO:0000313" key="3">
    <source>
        <dbReference type="Proteomes" id="UP000219669"/>
    </source>
</evidence>
<accession>A0A286E6B5</accession>
<dbReference type="EMBL" id="OCNF01000004">
    <property type="protein sequence ID" value="SOD66404.1"/>
    <property type="molecule type" value="Genomic_DNA"/>
</dbReference>
<organism evidence="2 3">
    <name type="scientific">Alysiella filiformis DSM 16848</name>
    <dbReference type="NCBI Taxonomy" id="1120981"/>
    <lineage>
        <taxon>Bacteria</taxon>
        <taxon>Pseudomonadati</taxon>
        <taxon>Pseudomonadota</taxon>
        <taxon>Betaproteobacteria</taxon>
        <taxon>Neisseriales</taxon>
        <taxon>Neisseriaceae</taxon>
        <taxon>Alysiella</taxon>
    </lineage>
</organism>
<dbReference type="RefSeq" id="WP_097113682.1">
    <property type="nucleotide sequence ID" value="NZ_CP083931.1"/>
</dbReference>
<evidence type="ECO:0000256" key="1">
    <source>
        <dbReference type="SAM" id="Coils"/>
    </source>
</evidence>
<keyword evidence="1" id="KW-0175">Coiled coil</keyword>
<feature type="coiled-coil region" evidence="1">
    <location>
        <begin position="134"/>
        <end position="170"/>
    </location>
</feature>